<dbReference type="SUPFAM" id="SSF109797">
    <property type="entry name" value="Bacteriocin immunity protein-like"/>
    <property type="match status" value="1"/>
</dbReference>
<evidence type="ECO:0000313" key="8">
    <source>
        <dbReference type="Proteomes" id="UP000281061"/>
    </source>
</evidence>
<protein>
    <submittedName>
        <fullName evidence="5">Bacteriocin immunity protein</fullName>
    </submittedName>
</protein>
<dbReference type="GO" id="GO:0030153">
    <property type="term" value="P:bacteriocin immunity"/>
    <property type="evidence" value="ECO:0007669"/>
    <property type="project" value="UniProtKB-KW"/>
</dbReference>
<evidence type="ECO:0000313" key="3">
    <source>
        <dbReference type="EMBL" id="PRO95454.1"/>
    </source>
</evidence>
<keyword evidence="1" id="KW-0079">Bacteriocin immunity</keyword>
<accession>A0A2K9I7V2</accession>
<reference evidence="7 8" key="2">
    <citation type="submission" date="2018-10" db="EMBL/GenBank/DDBJ databases">
        <title>Genome sequences of five Lactobacillus pentosus strains isolated from brines of traditionally fermented spanish-style green table olives and differences between them.</title>
        <authorList>
            <person name="Jimenez Diaz R."/>
        </authorList>
    </citation>
    <scope>NUCLEOTIDE SEQUENCE [LARGE SCALE GENOMIC DNA]</scope>
    <source>
        <strain evidence="4 7">IG10</strain>
        <strain evidence="5 8">IG8</strain>
    </source>
</reference>
<name>A0A2K9I7V2_LACPE</name>
<dbReference type="Gene3D" id="1.20.1440.50">
    <property type="entry name" value="Ta0600-like"/>
    <property type="match status" value="1"/>
</dbReference>
<proteinExistence type="predicted"/>
<sequence length="118" mass="13352">MQKEVELRQQAQRDIQGLIVKLSEWPDQSGDLLDIIDVLAQVDKKIGTVRNPEALVNRLVNYIRSVAIKGRLHFPDDEEKLMIDLGTIGQKAGLNGAYMADFSDKSQFYGMLEEVPQH</sequence>
<dbReference type="InterPro" id="IPR015046">
    <property type="entry name" value="LciA_Immunity-like"/>
</dbReference>
<comment type="caution">
    <text evidence="5">The sequence shown here is derived from an EMBL/GenBank/DDBJ whole genome shotgun (WGS) entry which is preliminary data.</text>
</comment>
<evidence type="ECO:0000256" key="1">
    <source>
        <dbReference type="ARBA" id="ARBA00023025"/>
    </source>
</evidence>
<reference evidence="2" key="3">
    <citation type="submission" date="2023-08" db="EMBL/GenBank/DDBJ databases">
        <authorList>
            <person name="Page C.A."/>
            <person name="Perez-Diaz I.M."/>
        </authorList>
    </citation>
    <scope>NUCLEOTIDE SEQUENCE</scope>
    <source>
        <strain evidence="2">1.8.9</strain>
    </source>
</reference>
<gene>
    <name evidence="3" type="ORF">C6Y08_04465</name>
    <name evidence="5" type="ORF">D6U17_06345</name>
    <name evidence="4" type="ORF">D6U18_16845</name>
    <name evidence="2" type="ORF">RI555_02055</name>
</gene>
<keyword evidence="6" id="KW-1185">Reference proteome</keyword>
<dbReference type="EMBL" id="RDCJ01000119">
    <property type="protein sequence ID" value="RMW42839.1"/>
    <property type="molecule type" value="Genomic_DNA"/>
</dbReference>
<dbReference type="RefSeq" id="WP_101874116.1">
    <property type="nucleotide sequence ID" value="NZ_BOUG01000011.1"/>
</dbReference>
<dbReference type="Proteomes" id="UP001263852">
    <property type="component" value="Unassembled WGS sequence"/>
</dbReference>
<evidence type="ECO:0000313" key="6">
    <source>
        <dbReference type="Proteomes" id="UP000238378"/>
    </source>
</evidence>
<dbReference type="KEGG" id="lpg:BB562_14860"/>
<dbReference type="Proteomes" id="UP000281061">
    <property type="component" value="Unassembled WGS sequence"/>
</dbReference>
<evidence type="ECO:0000313" key="4">
    <source>
        <dbReference type="EMBL" id="RMW42839.1"/>
    </source>
</evidence>
<dbReference type="AlphaFoldDB" id="A0A2K9I7V2"/>
<dbReference type="Proteomes" id="UP000238378">
    <property type="component" value="Unassembled WGS sequence"/>
</dbReference>
<dbReference type="Pfam" id="PF08951">
    <property type="entry name" value="EntA_Immun"/>
    <property type="match status" value="1"/>
</dbReference>
<evidence type="ECO:0000313" key="5">
    <source>
        <dbReference type="EMBL" id="RMW55867.1"/>
    </source>
</evidence>
<dbReference type="Proteomes" id="UP000276249">
    <property type="component" value="Unassembled WGS sequence"/>
</dbReference>
<reference evidence="3 6" key="1">
    <citation type="submission" date="2018-03" db="EMBL/GenBank/DDBJ databases">
        <title>Draft Genome Sequences of six Lactobacillus pentosus Strains Isolated from Brines of Traditionally Fermented Spanish-Style Green Table Olives.</title>
        <authorList>
            <person name="Calero-Delgado B."/>
            <person name="Martin-Platero A.M."/>
            <person name="Perez-Pulido A.J."/>
            <person name="Benitez-Cabello A."/>
            <person name="Casimiro-Soriguer C.S."/>
            <person name="Martinez-Bueno M."/>
            <person name="Arroyo-Lopez F.N."/>
            <person name="Rodriguez-Gomez F."/>
            <person name="Bautista-Gallego J."/>
            <person name="Garrido-Fernandez A."/>
            <person name="Jimenez-Diaz R."/>
        </authorList>
    </citation>
    <scope>NUCLEOTIDE SEQUENCE [LARGE SCALE GENOMIC DNA]</scope>
    <source>
        <strain evidence="3 6">IG2</strain>
    </source>
</reference>
<dbReference type="EMBL" id="JAVLAO010000001">
    <property type="protein sequence ID" value="MDT7037795.1"/>
    <property type="molecule type" value="Genomic_DNA"/>
</dbReference>
<dbReference type="InterPro" id="IPR023130">
    <property type="entry name" value="Ta0600-like_sf"/>
</dbReference>
<evidence type="ECO:0000313" key="2">
    <source>
        <dbReference type="EMBL" id="MDT7037795.1"/>
    </source>
</evidence>
<dbReference type="EMBL" id="RDCL01000049">
    <property type="protein sequence ID" value="RMW55867.1"/>
    <property type="molecule type" value="Genomic_DNA"/>
</dbReference>
<evidence type="ECO:0000313" key="7">
    <source>
        <dbReference type="Proteomes" id="UP000276249"/>
    </source>
</evidence>
<organism evidence="5 8">
    <name type="scientific">Lactiplantibacillus pentosus</name>
    <name type="common">Lactobacillus pentosus</name>
    <dbReference type="NCBI Taxonomy" id="1589"/>
    <lineage>
        <taxon>Bacteria</taxon>
        <taxon>Bacillati</taxon>
        <taxon>Bacillota</taxon>
        <taxon>Bacilli</taxon>
        <taxon>Lactobacillales</taxon>
        <taxon>Lactobacillaceae</taxon>
        <taxon>Lactiplantibacillus</taxon>
    </lineage>
</organism>
<dbReference type="EMBL" id="PVOB01000053">
    <property type="protein sequence ID" value="PRO95454.1"/>
    <property type="molecule type" value="Genomic_DNA"/>
</dbReference>